<dbReference type="GO" id="GO:0016020">
    <property type="term" value="C:membrane"/>
    <property type="evidence" value="ECO:0007669"/>
    <property type="project" value="UniProtKB-SubCell"/>
</dbReference>
<dbReference type="GeneID" id="119726265"/>
<feature type="transmembrane region" description="Helical" evidence="2">
    <location>
        <begin position="59"/>
        <end position="79"/>
    </location>
</feature>
<dbReference type="OMA" id="TSINMAY"/>
<sequence length="304" mass="33106">MALHRRKGARRADETTDGGLASWLVVVNTLISLAVWGGVNKSYGVMFFAIRDDFSTSTWIMGWVVAVMSFSVDMFSPIVNLLERKFGTRQLLVVGSLMLSVGVIMASLTTHPSQMALLSVLVVGPGLACSTVVSRALLGRCWTRRYSLACAIAYNGIPLSLLFFGPVSQALLDVYGWRGAIMIIGAITVHLVLISTALKLPPIQEYARLPGNNCTIKQTTCQKSKSTRAGATELTSLRLDDADKNEPSCLRGVIRGLDLSLLVEADFLCLSWMSFCVRFDLEAWMIYYVSHAGAKGIAINCLLS</sequence>
<feature type="domain" description="Major facilitator superfamily (MFS) profile" evidence="3">
    <location>
        <begin position="21"/>
        <end position="304"/>
    </location>
</feature>
<evidence type="ECO:0000313" key="4">
    <source>
        <dbReference type="EnsemblMetazoa" id="XP_038053863.1"/>
    </source>
</evidence>
<evidence type="ECO:0000256" key="1">
    <source>
        <dbReference type="ARBA" id="ARBA00004141"/>
    </source>
</evidence>
<dbReference type="Gene3D" id="1.20.1250.20">
    <property type="entry name" value="MFS general substrate transporter like domains"/>
    <property type="match status" value="1"/>
</dbReference>
<evidence type="ECO:0000313" key="5">
    <source>
        <dbReference type="Proteomes" id="UP000887568"/>
    </source>
</evidence>
<dbReference type="Pfam" id="PF07690">
    <property type="entry name" value="MFS_1"/>
    <property type="match status" value="1"/>
</dbReference>
<keyword evidence="2" id="KW-0472">Membrane</keyword>
<organism evidence="4 5">
    <name type="scientific">Patiria miniata</name>
    <name type="common">Bat star</name>
    <name type="synonym">Asterina miniata</name>
    <dbReference type="NCBI Taxonomy" id="46514"/>
    <lineage>
        <taxon>Eukaryota</taxon>
        <taxon>Metazoa</taxon>
        <taxon>Echinodermata</taxon>
        <taxon>Eleutherozoa</taxon>
        <taxon>Asterozoa</taxon>
        <taxon>Asteroidea</taxon>
        <taxon>Valvatacea</taxon>
        <taxon>Valvatida</taxon>
        <taxon>Asterinidae</taxon>
        <taxon>Patiria</taxon>
    </lineage>
</organism>
<feature type="transmembrane region" description="Helical" evidence="2">
    <location>
        <begin position="20"/>
        <end position="39"/>
    </location>
</feature>
<keyword evidence="2" id="KW-0812">Transmembrane</keyword>
<dbReference type="InterPro" id="IPR036259">
    <property type="entry name" value="MFS_trans_sf"/>
</dbReference>
<dbReference type="GO" id="GO:0008028">
    <property type="term" value="F:monocarboxylic acid transmembrane transporter activity"/>
    <property type="evidence" value="ECO:0007669"/>
    <property type="project" value="TreeGrafter"/>
</dbReference>
<dbReference type="SUPFAM" id="SSF103473">
    <property type="entry name" value="MFS general substrate transporter"/>
    <property type="match status" value="1"/>
</dbReference>
<proteinExistence type="predicted"/>
<dbReference type="OrthoDB" id="2213137at2759"/>
<feature type="transmembrane region" description="Helical" evidence="2">
    <location>
        <begin position="146"/>
        <end position="165"/>
    </location>
</feature>
<name>A0A913ZQ10_PATMI</name>
<dbReference type="AlphaFoldDB" id="A0A913ZQ10"/>
<dbReference type="PANTHER" id="PTHR11360">
    <property type="entry name" value="MONOCARBOXYLATE TRANSPORTER"/>
    <property type="match status" value="1"/>
</dbReference>
<feature type="transmembrane region" description="Helical" evidence="2">
    <location>
        <begin position="115"/>
        <end position="134"/>
    </location>
</feature>
<evidence type="ECO:0000256" key="2">
    <source>
        <dbReference type="SAM" id="Phobius"/>
    </source>
</evidence>
<dbReference type="RefSeq" id="XP_038053863.1">
    <property type="nucleotide sequence ID" value="XM_038197935.1"/>
</dbReference>
<dbReference type="Proteomes" id="UP000887568">
    <property type="component" value="Unplaced"/>
</dbReference>
<keyword evidence="2" id="KW-1133">Transmembrane helix</keyword>
<dbReference type="InterPro" id="IPR020846">
    <property type="entry name" value="MFS_dom"/>
</dbReference>
<dbReference type="EnsemblMetazoa" id="XM_038197935.1">
    <property type="protein sequence ID" value="XP_038053863.1"/>
    <property type="gene ID" value="LOC119726265"/>
</dbReference>
<keyword evidence="5" id="KW-1185">Reference proteome</keyword>
<accession>A0A913ZQ10</accession>
<dbReference type="PANTHER" id="PTHR11360:SF303">
    <property type="entry name" value="MAJOR FACILITATOR SUPERFAMILY (MFS) PROFILE DOMAIN-CONTAINING PROTEIN"/>
    <property type="match status" value="1"/>
</dbReference>
<dbReference type="PROSITE" id="PS50850">
    <property type="entry name" value="MFS"/>
    <property type="match status" value="1"/>
</dbReference>
<protein>
    <recommendedName>
        <fullName evidence="3">Major facilitator superfamily (MFS) profile domain-containing protein</fullName>
    </recommendedName>
</protein>
<feature type="transmembrane region" description="Helical" evidence="2">
    <location>
        <begin position="91"/>
        <end position="109"/>
    </location>
</feature>
<reference evidence="4" key="1">
    <citation type="submission" date="2022-11" db="UniProtKB">
        <authorList>
            <consortium name="EnsemblMetazoa"/>
        </authorList>
    </citation>
    <scope>IDENTIFICATION</scope>
</reference>
<comment type="subcellular location">
    <subcellularLocation>
        <location evidence="1">Membrane</location>
        <topology evidence="1">Multi-pass membrane protein</topology>
    </subcellularLocation>
</comment>
<evidence type="ECO:0000259" key="3">
    <source>
        <dbReference type="PROSITE" id="PS50850"/>
    </source>
</evidence>
<feature type="transmembrane region" description="Helical" evidence="2">
    <location>
        <begin position="177"/>
        <end position="198"/>
    </location>
</feature>
<dbReference type="InterPro" id="IPR011701">
    <property type="entry name" value="MFS"/>
</dbReference>
<dbReference type="InterPro" id="IPR050327">
    <property type="entry name" value="Proton-linked_MCT"/>
</dbReference>